<evidence type="ECO:0000256" key="1">
    <source>
        <dbReference type="ARBA" id="ARBA00022729"/>
    </source>
</evidence>
<feature type="domain" description="Polysaccharide export protein N-terminal" evidence="4">
    <location>
        <begin position="22"/>
        <end position="109"/>
    </location>
</feature>
<feature type="signal peptide" evidence="3">
    <location>
        <begin position="1"/>
        <end position="24"/>
    </location>
</feature>
<proteinExistence type="predicted"/>
<name>A0A3Q8XRY9_9HYPH</name>
<keyword evidence="7" id="KW-1185">Reference proteome</keyword>
<keyword evidence="2" id="KW-0175">Coiled coil</keyword>
<dbReference type="Pfam" id="PF25994">
    <property type="entry name" value="HH_AprE"/>
    <property type="match status" value="1"/>
</dbReference>
<dbReference type="Gene3D" id="3.30.1950.10">
    <property type="entry name" value="wza like domain"/>
    <property type="match status" value="1"/>
</dbReference>
<accession>A0A3Q8XRY9</accession>
<evidence type="ECO:0000259" key="5">
    <source>
        <dbReference type="Pfam" id="PF25994"/>
    </source>
</evidence>
<dbReference type="Pfam" id="PF02563">
    <property type="entry name" value="Poly_export"/>
    <property type="match status" value="1"/>
</dbReference>
<evidence type="ECO:0000256" key="2">
    <source>
        <dbReference type="SAM" id="Coils"/>
    </source>
</evidence>
<feature type="domain" description="AprE-like long alpha-helical hairpin" evidence="5">
    <location>
        <begin position="164"/>
        <end position="346"/>
    </location>
</feature>
<dbReference type="KEGG" id="abaw:D5400_16290"/>
<reference evidence="6 7" key="1">
    <citation type="submission" date="2018-09" db="EMBL/GenBank/DDBJ databases">
        <title>Marinorhizobium profundi gen. nov., sp. nov., isolated from a deep-sea sediment sample from the New Britain Trench and proposal of Marinorhizobiaceae fam. nov. in the order Rhizobiales of the class Alphaproteobacteria.</title>
        <authorList>
            <person name="Cao J."/>
        </authorList>
    </citation>
    <scope>NUCLEOTIDE SEQUENCE [LARGE SCALE GENOMIC DNA]</scope>
    <source>
        <strain evidence="6 7">WS11</strain>
    </source>
</reference>
<gene>
    <name evidence="6" type="ORF">D5400_16290</name>
</gene>
<dbReference type="EMBL" id="CP032509">
    <property type="protein sequence ID" value="AZN73884.1"/>
    <property type="molecule type" value="Genomic_DNA"/>
</dbReference>
<dbReference type="OrthoDB" id="9798876at2"/>
<protein>
    <submittedName>
        <fullName evidence="6">Sugar ABC transporter substrate-binding protein</fullName>
    </submittedName>
</protein>
<dbReference type="PANTHER" id="PTHR33619:SF3">
    <property type="entry name" value="POLYSACCHARIDE EXPORT PROTEIN GFCE-RELATED"/>
    <property type="match status" value="1"/>
</dbReference>
<dbReference type="AlphaFoldDB" id="A0A3Q8XRY9"/>
<organism evidence="6 7">
    <name type="scientific">Georhizobium profundi</name>
    <dbReference type="NCBI Taxonomy" id="2341112"/>
    <lineage>
        <taxon>Bacteria</taxon>
        <taxon>Pseudomonadati</taxon>
        <taxon>Pseudomonadota</taxon>
        <taxon>Alphaproteobacteria</taxon>
        <taxon>Hyphomicrobiales</taxon>
        <taxon>Rhizobiaceae</taxon>
        <taxon>Georhizobium</taxon>
    </lineage>
</organism>
<keyword evidence="1 3" id="KW-0732">Signal</keyword>
<feature type="chain" id="PRO_5018716424" evidence="3">
    <location>
        <begin position="25"/>
        <end position="411"/>
    </location>
</feature>
<sequence length="411" mass="44463">MHKRFLGYLVGMLVASAAPLTAAAQDYTLGTMDKVTVRVVEWQTTEGAVRDWSSVSGDYTVGPSGRISVPFVGDIEAAGKTTQELAATIGDALQQTLGLMDRPEAAVELAEFRPIFMAGDVETPGRYPFDPNLTVLKAVSIAGGIRRSTDTGMRLERDFINASGQRDVLAVERSRLIAKRARLLAESSGRDEIEFPAELSSSEEGQRLIESERAFMTSRAQRLAVQLAEIDDLKSLLESEIAALERKIETQQRQTDLARDELTGIGDLATRGLVVNERVLSLERQIADLEGRVLDMETAALRARQSIAEATQDANALRDDYETGISQDLQQTEAELNATELKITTQGNLILEALARAPEAAAGASSGDQLQIGYVIVRDTNGEVAELPANENTPVLPGDVVKVDIQPVASQ</sequence>
<evidence type="ECO:0000259" key="4">
    <source>
        <dbReference type="Pfam" id="PF02563"/>
    </source>
</evidence>
<dbReference type="InterPro" id="IPR049712">
    <property type="entry name" value="Poly_export"/>
</dbReference>
<dbReference type="Proteomes" id="UP000268192">
    <property type="component" value="Chromosome"/>
</dbReference>
<evidence type="ECO:0000313" key="6">
    <source>
        <dbReference type="EMBL" id="AZN73884.1"/>
    </source>
</evidence>
<evidence type="ECO:0000313" key="7">
    <source>
        <dbReference type="Proteomes" id="UP000268192"/>
    </source>
</evidence>
<dbReference type="InterPro" id="IPR058781">
    <property type="entry name" value="HH_AprE-like"/>
</dbReference>
<evidence type="ECO:0000256" key="3">
    <source>
        <dbReference type="SAM" id="SignalP"/>
    </source>
</evidence>
<dbReference type="InterPro" id="IPR003715">
    <property type="entry name" value="Poly_export_N"/>
</dbReference>
<dbReference type="PANTHER" id="PTHR33619">
    <property type="entry name" value="POLYSACCHARIDE EXPORT PROTEIN GFCE-RELATED"/>
    <property type="match status" value="1"/>
</dbReference>
<dbReference type="GO" id="GO:0015159">
    <property type="term" value="F:polysaccharide transmembrane transporter activity"/>
    <property type="evidence" value="ECO:0007669"/>
    <property type="project" value="InterPro"/>
</dbReference>
<feature type="coiled-coil region" evidence="2">
    <location>
        <begin position="227"/>
        <end position="320"/>
    </location>
</feature>